<keyword evidence="2" id="KW-1185">Reference proteome</keyword>
<dbReference type="Proteomes" id="UP001341840">
    <property type="component" value="Unassembled WGS sequence"/>
</dbReference>
<sequence>MVVTHLRDPSAFHRRDSSFGSCSIPTRRRGLNLWQRQLAATGTTDQQGFHGVSVEEAWWMNDTAKEAMDPAEAPDGMTFGKKVLSTLGLYPRSCYSPFRNGSGFGLLLGIG</sequence>
<name>A0ABU6U5F5_9FABA</name>
<comment type="caution">
    <text evidence="1">The sequence shown here is derived from an EMBL/GenBank/DDBJ whole genome shotgun (WGS) entry which is preliminary data.</text>
</comment>
<reference evidence="1 2" key="1">
    <citation type="journal article" date="2023" name="Plants (Basel)">
        <title>Bridging the Gap: Combining Genomics and Transcriptomics Approaches to Understand Stylosanthes scabra, an Orphan Legume from the Brazilian Caatinga.</title>
        <authorList>
            <person name="Ferreira-Neto J.R.C."/>
            <person name="da Silva M.D."/>
            <person name="Binneck E."/>
            <person name="de Melo N.F."/>
            <person name="da Silva R.H."/>
            <person name="de Melo A.L.T.M."/>
            <person name="Pandolfi V."/>
            <person name="Bustamante F.O."/>
            <person name="Brasileiro-Vidal A.C."/>
            <person name="Benko-Iseppon A.M."/>
        </authorList>
    </citation>
    <scope>NUCLEOTIDE SEQUENCE [LARGE SCALE GENOMIC DNA]</scope>
    <source>
        <tissue evidence="1">Leaves</tissue>
    </source>
</reference>
<accession>A0ABU6U5F5</accession>
<protein>
    <submittedName>
        <fullName evidence="1">Uncharacterized protein</fullName>
    </submittedName>
</protein>
<evidence type="ECO:0000313" key="2">
    <source>
        <dbReference type="Proteomes" id="UP001341840"/>
    </source>
</evidence>
<organism evidence="1 2">
    <name type="scientific">Stylosanthes scabra</name>
    <dbReference type="NCBI Taxonomy" id="79078"/>
    <lineage>
        <taxon>Eukaryota</taxon>
        <taxon>Viridiplantae</taxon>
        <taxon>Streptophyta</taxon>
        <taxon>Embryophyta</taxon>
        <taxon>Tracheophyta</taxon>
        <taxon>Spermatophyta</taxon>
        <taxon>Magnoliopsida</taxon>
        <taxon>eudicotyledons</taxon>
        <taxon>Gunneridae</taxon>
        <taxon>Pentapetalae</taxon>
        <taxon>rosids</taxon>
        <taxon>fabids</taxon>
        <taxon>Fabales</taxon>
        <taxon>Fabaceae</taxon>
        <taxon>Papilionoideae</taxon>
        <taxon>50 kb inversion clade</taxon>
        <taxon>dalbergioids sensu lato</taxon>
        <taxon>Dalbergieae</taxon>
        <taxon>Pterocarpus clade</taxon>
        <taxon>Stylosanthes</taxon>
    </lineage>
</organism>
<dbReference type="EMBL" id="JASCZI010120832">
    <property type="protein sequence ID" value="MED6155038.1"/>
    <property type="molecule type" value="Genomic_DNA"/>
</dbReference>
<gene>
    <name evidence="1" type="ORF">PIB30_001720</name>
</gene>
<evidence type="ECO:0000313" key="1">
    <source>
        <dbReference type="EMBL" id="MED6155038.1"/>
    </source>
</evidence>
<proteinExistence type="predicted"/>